<dbReference type="GO" id="GO:0016787">
    <property type="term" value="F:hydrolase activity"/>
    <property type="evidence" value="ECO:0007669"/>
    <property type="project" value="UniProtKB-KW"/>
</dbReference>
<evidence type="ECO:0000313" key="3">
    <source>
        <dbReference type="Proteomes" id="UP001597318"/>
    </source>
</evidence>
<feature type="domain" description="HD-GYP" evidence="1">
    <location>
        <begin position="19"/>
        <end position="209"/>
    </location>
</feature>
<accession>A0ABW5C3X8</accession>
<dbReference type="EC" id="3.1.4.-" evidence="2"/>
<dbReference type="PANTHER" id="PTHR43155:SF2">
    <property type="entry name" value="CYCLIC DI-GMP PHOSPHODIESTERASE PA4108"/>
    <property type="match status" value="1"/>
</dbReference>
<dbReference type="SMART" id="SM00471">
    <property type="entry name" value="HDc"/>
    <property type="match status" value="1"/>
</dbReference>
<dbReference type="InterPro" id="IPR006675">
    <property type="entry name" value="HDIG_dom"/>
</dbReference>
<proteinExistence type="predicted"/>
<name>A0ABW5C3X8_9BACI</name>
<dbReference type="Gene3D" id="1.10.3210.10">
    <property type="entry name" value="Hypothetical protein af1432"/>
    <property type="match status" value="1"/>
</dbReference>
<dbReference type="NCBIfam" id="TIGR00277">
    <property type="entry name" value="HDIG"/>
    <property type="match status" value="1"/>
</dbReference>
<keyword evidence="3" id="KW-1185">Reference proteome</keyword>
<gene>
    <name evidence="2" type="ORF">ACFSKK_22240</name>
</gene>
<protein>
    <submittedName>
        <fullName evidence="2">HD-GYP domain-containing protein</fullName>
        <ecNumber evidence="2">3.1.4.-</ecNumber>
    </submittedName>
</protein>
<organism evidence="2 3">
    <name type="scientific">Metabacillus endolithicus</name>
    <dbReference type="NCBI Taxonomy" id="1535204"/>
    <lineage>
        <taxon>Bacteria</taxon>
        <taxon>Bacillati</taxon>
        <taxon>Bacillota</taxon>
        <taxon>Bacilli</taxon>
        <taxon>Bacillales</taxon>
        <taxon>Bacillaceae</taxon>
        <taxon>Metabacillus</taxon>
    </lineage>
</organism>
<reference evidence="3" key="1">
    <citation type="journal article" date="2019" name="Int. J. Syst. Evol. Microbiol.">
        <title>The Global Catalogue of Microorganisms (GCM) 10K type strain sequencing project: providing services to taxonomists for standard genome sequencing and annotation.</title>
        <authorList>
            <consortium name="The Broad Institute Genomics Platform"/>
            <consortium name="The Broad Institute Genome Sequencing Center for Infectious Disease"/>
            <person name="Wu L."/>
            <person name="Ma J."/>
        </authorList>
    </citation>
    <scope>NUCLEOTIDE SEQUENCE [LARGE SCALE GENOMIC DNA]</scope>
    <source>
        <strain evidence="3">CGMCC 1.15474</strain>
    </source>
</reference>
<dbReference type="SUPFAM" id="SSF109604">
    <property type="entry name" value="HD-domain/PDEase-like"/>
    <property type="match status" value="1"/>
</dbReference>
<evidence type="ECO:0000313" key="2">
    <source>
        <dbReference type="EMBL" id="MFD2216399.1"/>
    </source>
</evidence>
<dbReference type="InterPro" id="IPR037522">
    <property type="entry name" value="HD_GYP_dom"/>
</dbReference>
<dbReference type="InterPro" id="IPR003607">
    <property type="entry name" value="HD/PDEase_dom"/>
</dbReference>
<dbReference type="RefSeq" id="WP_379053269.1">
    <property type="nucleotide sequence ID" value="NZ_JBHUIK010000007.1"/>
</dbReference>
<dbReference type="Pfam" id="PF13487">
    <property type="entry name" value="HD_5"/>
    <property type="match status" value="1"/>
</dbReference>
<comment type="caution">
    <text evidence="2">The sequence shown here is derived from an EMBL/GenBank/DDBJ whole genome shotgun (WGS) entry which is preliminary data.</text>
</comment>
<keyword evidence="2" id="KW-0378">Hydrolase</keyword>
<dbReference type="EMBL" id="JBHUIK010000007">
    <property type="protein sequence ID" value="MFD2216399.1"/>
    <property type="molecule type" value="Genomic_DNA"/>
</dbReference>
<dbReference type="Proteomes" id="UP001597318">
    <property type="component" value="Unassembled WGS sequence"/>
</dbReference>
<dbReference type="PROSITE" id="PS51832">
    <property type="entry name" value="HD_GYP"/>
    <property type="match status" value="1"/>
</dbReference>
<dbReference type="CDD" id="cd00077">
    <property type="entry name" value="HDc"/>
    <property type="match status" value="1"/>
</dbReference>
<evidence type="ECO:0000259" key="1">
    <source>
        <dbReference type="PROSITE" id="PS51832"/>
    </source>
</evidence>
<sequence>MIILEEAKDLFVKLMQKNSKEREWEMGYVLFQCLNMRDPRTGDHSLLVAYYSYKMGQILNLNKEQLFLAGLLHDIGKIEMSDEVLKTDKKLSKVERKQLKNHVLQGVFLLSEMEFDSNIIEFCSQHHERIDGSGYPLGIKHGKLSLIGRIANVTDVFSALTAKRKYNHDDSYSTLESLKLMEAQQAFDPGALSVLSMVVQSDSKIKQFA</sequence>
<dbReference type="PANTHER" id="PTHR43155">
    <property type="entry name" value="CYCLIC DI-GMP PHOSPHODIESTERASE PA4108-RELATED"/>
    <property type="match status" value="1"/>
</dbReference>